<dbReference type="InterPro" id="IPR001646">
    <property type="entry name" value="5peptide_repeat"/>
</dbReference>
<evidence type="ECO:0000313" key="2">
    <source>
        <dbReference type="Proteomes" id="UP001597344"/>
    </source>
</evidence>
<name>A0ABW5ARM6_9FLAO</name>
<dbReference type="PANTHER" id="PTHR42999">
    <property type="entry name" value="ANTIBIOTIC RESISTANCE PROTEIN MCBG"/>
    <property type="match status" value="1"/>
</dbReference>
<dbReference type="Gene3D" id="2.160.20.80">
    <property type="entry name" value="E3 ubiquitin-protein ligase SopA"/>
    <property type="match status" value="1"/>
</dbReference>
<keyword evidence="2" id="KW-1185">Reference proteome</keyword>
<dbReference type="Pfam" id="PF13599">
    <property type="entry name" value="Pentapeptide_4"/>
    <property type="match status" value="2"/>
</dbReference>
<gene>
    <name evidence="1" type="ORF">ACFSJT_01090</name>
</gene>
<dbReference type="PANTHER" id="PTHR42999:SF1">
    <property type="entry name" value="PENTAPEPTIDE REPEAT-CONTAINING PROTEIN"/>
    <property type="match status" value="1"/>
</dbReference>
<dbReference type="InterPro" id="IPR052949">
    <property type="entry name" value="PA_immunity-related"/>
</dbReference>
<dbReference type="RefSeq" id="WP_378318334.1">
    <property type="nucleotide sequence ID" value="NZ_JBHUHY010000002.1"/>
</dbReference>
<organism evidence="1 2">
    <name type="scientific">Aquimarina celericrescens</name>
    <dbReference type="NCBI Taxonomy" id="1964542"/>
    <lineage>
        <taxon>Bacteria</taxon>
        <taxon>Pseudomonadati</taxon>
        <taxon>Bacteroidota</taxon>
        <taxon>Flavobacteriia</taxon>
        <taxon>Flavobacteriales</taxon>
        <taxon>Flavobacteriaceae</taxon>
        <taxon>Aquimarina</taxon>
    </lineage>
</organism>
<sequence>MSNLAINQTYENQDFSGKRLPAREYDNCIFINCDFTETNMSAVTFLECTFDTCNFSSVMMKETSYQEVLFTECKMLGLDFSNCNDFMFSVKFYTCNLEYTSFSEFILKNTVFNACNLKEVDFTEANLMGSIFNNCNMSHAIFEGTNLEKVDFRTAENFIIDPENNKLNKAKFSRSGLSGLLAKYNLIIE</sequence>
<comment type="caution">
    <text evidence="1">The sequence shown here is derived from an EMBL/GenBank/DDBJ whole genome shotgun (WGS) entry which is preliminary data.</text>
</comment>
<proteinExistence type="predicted"/>
<reference evidence="2" key="1">
    <citation type="journal article" date="2019" name="Int. J. Syst. Evol. Microbiol.">
        <title>The Global Catalogue of Microorganisms (GCM) 10K type strain sequencing project: providing services to taxonomists for standard genome sequencing and annotation.</title>
        <authorList>
            <consortium name="The Broad Institute Genomics Platform"/>
            <consortium name="The Broad Institute Genome Sequencing Center for Infectious Disease"/>
            <person name="Wu L."/>
            <person name="Ma J."/>
        </authorList>
    </citation>
    <scope>NUCLEOTIDE SEQUENCE [LARGE SCALE GENOMIC DNA]</scope>
    <source>
        <strain evidence="2">DT92</strain>
    </source>
</reference>
<dbReference type="SUPFAM" id="SSF141571">
    <property type="entry name" value="Pentapeptide repeat-like"/>
    <property type="match status" value="1"/>
</dbReference>
<evidence type="ECO:0000313" key="1">
    <source>
        <dbReference type="EMBL" id="MFD2185371.1"/>
    </source>
</evidence>
<dbReference type="EMBL" id="JBHUHY010000002">
    <property type="protein sequence ID" value="MFD2185371.1"/>
    <property type="molecule type" value="Genomic_DNA"/>
</dbReference>
<dbReference type="Proteomes" id="UP001597344">
    <property type="component" value="Unassembled WGS sequence"/>
</dbReference>
<accession>A0ABW5ARM6</accession>
<protein>
    <submittedName>
        <fullName evidence="1">Pentapeptide repeat-containing protein</fullName>
    </submittedName>
</protein>